<keyword evidence="2" id="KW-0547">Nucleotide-binding</keyword>
<feature type="region of interest" description="Actin-binding" evidence="9">
    <location>
        <begin position="145"/>
        <end position="167"/>
    </location>
</feature>
<dbReference type="Gene3D" id="1.20.58.530">
    <property type="match status" value="1"/>
</dbReference>
<dbReference type="Pfam" id="PF00063">
    <property type="entry name" value="Myosin_head"/>
    <property type="match status" value="1"/>
</dbReference>
<dbReference type="Gene3D" id="1.20.5.190">
    <property type="match status" value="3"/>
</dbReference>
<dbReference type="SMART" id="SM00242">
    <property type="entry name" value="MYSc"/>
    <property type="match status" value="1"/>
</dbReference>
<dbReference type="Gene3D" id="3.40.850.10">
    <property type="entry name" value="Kinesin motor domain"/>
    <property type="match status" value="1"/>
</dbReference>
<proteinExistence type="inferred from homology"/>
<sequence length="584" mass="67432">MEQEEYTKEEIDWSYIEFIDNQDILDLIEKKPGGIIALLDEACMFPRSTHETFAEKLYQTYKDHKRFSKPKLSRTDFTVCHYAGDVTYQTEFFLDKNKDYVVPEHQATLIASKCHFVSGLFPPLPEDSSKQTKFSSIGARFKQQLQSLLETLNATEPHYVRCVKPNNLLKPEIFENQNVLQQLRCGGVLEAIRISCAGFPTRKPFDEFLSRFKVLAPEVLNGSIDEVAACQRLLEKSRLKGYQVGKTKVFLRAGQMAELDTRRNEVLGRSACIIQAKVRTFYARKKFVLLRVSAIRIQSVCRGQLERALYECMRREAASLRIQKEARKYNARRSYGLLCVSAVSIQAGLRGTAARKELQFRKRKNAAIIIQSDGRRYVKRRHYRKMKKAAVVLQCAWRAKLARRELRKLKMAAKEKGALQEAKSKLEKEVEELTQRLEVEKRMRGKLEEAKTQETMKLQSAVDEMSLQLQETKELLKKEREAARKGLESGSVIQEAQVIDQEMSGKLTAENEQLKVLVNSLEKKIDETEKKYEEASKLSEERLQQALDAEAKIIELKLNMQRLEEKLSDIEDQQILRQQALHLP</sequence>
<name>A0A2G2VZY1_CAPBA</name>
<organism evidence="12 13">
    <name type="scientific">Capsicum baccatum</name>
    <name type="common">Peruvian pepper</name>
    <dbReference type="NCBI Taxonomy" id="33114"/>
    <lineage>
        <taxon>Eukaryota</taxon>
        <taxon>Viridiplantae</taxon>
        <taxon>Streptophyta</taxon>
        <taxon>Embryophyta</taxon>
        <taxon>Tracheophyta</taxon>
        <taxon>Spermatophyta</taxon>
        <taxon>Magnoliopsida</taxon>
        <taxon>eudicotyledons</taxon>
        <taxon>Gunneridae</taxon>
        <taxon>Pentapetalae</taxon>
        <taxon>asterids</taxon>
        <taxon>lamiids</taxon>
        <taxon>Solanales</taxon>
        <taxon>Solanaceae</taxon>
        <taxon>Solanoideae</taxon>
        <taxon>Capsiceae</taxon>
        <taxon>Capsicum</taxon>
    </lineage>
</organism>
<keyword evidence="3" id="KW-0067">ATP-binding</keyword>
<dbReference type="GO" id="GO:0005524">
    <property type="term" value="F:ATP binding"/>
    <property type="evidence" value="ECO:0007669"/>
    <property type="project" value="UniProtKB-KW"/>
</dbReference>
<dbReference type="InterPro" id="IPR036961">
    <property type="entry name" value="Kinesin_motor_dom_sf"/>
</dbReference>
<evidence type="ECO:0000256" key="9">
    <source>
        <dbReference type="PROSITE-ProRule" id="PRU00782"/>
    </source>
</evidence>
<dbReference type="GO" id="GO:0005737">
    <property type="term" value="C:cytoplasm"/>
    <property type="evidence" value="ECO:0007669"/>
    <property type="project" value="TreeGrafter"/>
</dbReference>
<evidence type="ECO:0000256" key="4">
    <source>
        <dbReference type="ARBA" id="ARBA00022860"/>
    </source>
</evidence>
<dbReference type="AlphaFoldDB" id="A0A2G2VZY1"/>
<accession>A0A2G2VZY1</accession>
<dbReference type="PANTHER" id="PTHR13140">
    <property type="entry name" value="MYOSIN"/>
    <property type="match status" value="1"/>
</dbReference>
<keyword evidence="13" id="KW-1185">Reference proteome</keyword>
<evidence type="ECO:0000256" key="1">
    <source>
        <dbReference type="ARBA" id="ARBA00022737"/>
    </source>
</evidence>
<dbReference type="PROSITE" id="PS51456">
    <property type="entry name" value="MYOSIN_MOTOR"/>
    <property type="match status" value="1"/>
</dbReference>
<dbReference type="GO" id="GO:0016020">
    <property type="term" value="C:membrane"/>
    <property type="evidence" value="ECO:0007669"/>
    <property type="project" value="TreeGrafter"/>
</dbReference>
<dbReference type="STRING" id="33114.A0A2G2VZY1"/>
<evidence type="ECO:0000256" key="6">
    <source>
        <dbReference type="ARBA" id="ARBA00023123"/>
    </source>
</evidence>
<evidence type="ECO:0000256" key="3">
    <source>
        <dbReference type="ARBA" id="ARBA00022840"/>
    </source>
</evidence>
<dbReference type="Gene3D" id="6.20.240.20">
    <property type="match status" value="1"/>
</dbReference>
<evidence type="ECO:0000256" key="8">
    <source>
        <dbReference type="ARBA" id="ARBA00023203"/>
    </source>
</evidence>
<dbReference type="InterPro" id="IPR001609">
    <property type="entry name" value="Myosin_head_motor_dom-like"/>
</dbReference>
<comment type="similarity">
    <text evidence="9">Belongs to the TRAFAC class myosin-kinesin ATPase superfamily. Myosin family.</text>
</comment>
<dbReference type="PROSITE" id="PS50096">
    <property type="entry name" value="IQ"/>
    <property type="match status" value="5"/>
</dbReference>
<dbReference type="InterPro" id="IPR000048">
    <property type="entry name" value="IQ_motif_EF-hand-BS"/>
</dbReference>
<evidence type="ECO:0000313" key="12">
    <source>
        <dbReference type="EMBL" id="PHT38544.1"/>
    </source>
</evidence>
<keyword evidence="8 9" id="KW-0009">Actin-binding</keyword>
<dbReference type="CDD" id="cd23767">
    <property type="entry name" value="IQCD"/>
    <property type="match status" value="1"/>
</dbReference>
<dbReference type="PANTHER" id="PTHR13140:SF834">
    <property type="entry name" value="MYOSIN-8-LIKE"/>
    <property type="match status" value="1"/>
</dbReference>
<dbReference type="EMBL" id="MLFT02000009">
    <property type="protein sequence ID" value="PHT38544.1"/>
    <property type="molecule type" value="Genomic_DNA"/>
</dbReference>
<feature type="domain" description="Myosin motor" evidence="11">
    <location>
        <begin position="1"/>
        <end position="264"/>
    </location>
</feature>
<keyword evidence="1" id="KW-0677">Repeat</keyword>
<dbReference type="GO" id="GO:0005516">
    <property type="term" value="F:calmodulin binding"/>
    <property type="evidence" value="ECO:0007669"/>
    <property type="project" value="UniProtKB-KW"/>
</dbReference>
<protein>
    <submittedName>
        <fullName evidence="12">Myosin-7</fullName>
    </submittedName>
</protein>
<evidence type="ECO:0000313" key="13">
    <source>
        <dbReference type="Proteomes" id="UP000224567"/>
    </source>
</evidence>
<evidence type="ECO:0000256" key="10">
    <source>
        <dbReference type="SAM" id="Coils"/>
    </source>
</evidence>
<dbReference type="GO" id="GO:0051015">
    <property type="term" value="F:actin filament binding"/>
    <property type="evidence" value="ECO:0007669"/>
    <property type="project" value="TreeGrafter"/>
</dbReference>
<dbReference type="GO" id="GO:0016459">
    <property type="term" value="C:myosin complex"/>
    <property type="evidence" value="ECO:0007669"/>
    <property type="project" value="UniProtKB-KW"/>
</dbReference>
<reference evidence="13" key="2">
    <citation type="journal article" date="2017" name="J. Anim. Genet.">
        <title>Multiple reference genome sequences of hot pepper reveal the massive evolution of plant disease resistance genes by retroduplication.</title>
        <authorList>
            <person name="Kim S."/>
            <person name="Park J."/>
            <person name="Yeom S.-I."/>
            <person name="Kim Y.-M."/>
            <person name="Seo E."/>
            <person name="Kim K.-T."/>
            <person name="Kim M.-S."/>
            <person name="Lee J.M."/>
            <person name="Cheong K."/>
            <person name="Shin H.-S."/>
            <person name="Kim S.-B."/>
            <person name="Han K."/>
            <person name="Lee J."/>
            <person name="Park M."/>
            <person name="Lee H.-A."/>
            <person name="Lee H.-Y."/>
            <person name="Lee Y."/>
            <person name="Oh S."/>
            <person name="Lee J.H."/>
            <person name="Choi E."/>
            <person name="Choi E."/>
            <person name="Lee S.E."/>
            <person name="Jeon J."/>
            <person name="Kim H."/>
            <person name="Choi G."/>
            <person name="Song H."/>
            <person name="Lee J."/>
            <person name="Lee S.-C."/>
            <person name="Kwon J.-K."/>
            <person name="Lee H.-Y."/>
            <person name="Koo N."/>
            <person name="Hong Y."/>
            <person name="Kim R.W."/>
            <person name="Kang W.-H."/>
            <person name="Huh J.H."/>
            <person name="Kang B.-C."/>
            <person name="Yang T.-J."/>
            <person name="Lee Y.-H."/>
            <person name="Bennetzen J.L."/>
            <person name="Choi D."/>
        </authorList>
    </citation>
    <scope>NUCLEOTIDE SEQUENCE [LARGE SCALE GENOMIC DNA]</scope>
    <source>
        <strain evidence="13">cv. PBC81</strain>
    </source>
</reference>
<dbReference type="GO" id="GO:0007015">
    <property type="term" value="P:actin filament organization"/>
    <property type="evidence" value="ECO:0007669"/>
    <property type="project" value="TreeGrafter"/>
</dbReference>
<dbReference type="GO" id="GO:0030048">
    <property type="term" value="P:actin filament-based movement"/>
    <property type="evidence" value="ECO:0007669"/>
    <property type="project" value="UniProtKB-ARBA"/>
</dbReference>
<keyword evidence="4" id="KW-0112">Calmodulin-binding</keyword>
<dbReference type="SMART" id="SM00015">
    <property type="entry name" value="IQ"/>
    <property type="match status" value="6"/>
</dbReference>
<comment type="caution">
    <text evidence="9">Lacks conserved residue(s) required for the propagation of feature annotation.</text>
</comment>
<evidence type="ECO:0000256" key="5">
    <source>
        <dbReference type="ARBA" id="ARBA00023054"/>
    </source>
</evidence>
<evidence type="ECO:0000259" key="11">
    <source>
        <dbReference type="PROSITE" id="PS51456"/>
    </source>
</evidence>
<dbReference type="GO" id="GO:0000146">
    <property type="term" value="F:microfilament motor activity"/>
    <property type="evidence" value="ECO:0007669"/>
    <property type="project" value="TreeGrafter"/>
</dbReference>
<dbReference type="SUPFAM" id="SSF52540">
    <property type="entry name" value="P-loop containing nucleoside triphosphate hydrolases"/>
    <property type="match status" value="2"/>
</dbReference>
<keyword evidence="6 9" id="KW-0518">Myosin</keyword>
<keyword evidence="7" id="KW-0505">Motor protein</keyword>
<dbReference type="Proteomes" id="UP000224567">
    <property type="component" value="Unassembled WGS sequence"/>
</dbReference>
<dbReference type="OrthoDB" id="1274842at2759"/>
<evidence type="ECO:0000256" key="2">
    <source>
        <dbReference type="ARBA" id="ARBA00022741"/>
    </source>
</evidence>
<feature type="non-terminal residue" evidence="12">
    <location>
        <position position="584"/>
    </location>
</feature>
<comment type="caution">
    <text evidence="12">The sequence shown here is derived from an EMBL/GenBank/DDBJ whole genome shotgun (WGS) entry which is preliminary data.</text>
</comment>
<feature type="coiled-coil region" evidence="10">
    <location>
        <begin position="409"/>
        <end position="573"/>
    </location>
</feature>
<keyword evidence="5 10" id="KW-0175">Coiled coil</keyword>
<dbReference type="InterPro" id="IPR027417">
    <property type="entry name" value="P-loop_NTPase"/>
</dbReference>
<gene>
    <name evidence="12" type="ORF">CQW23_22117</name>
</gene>
<dbReference type="Pfam" id="PF00612">
    <property type="entry name" value="IQ"/>
    <property type="match status" value="3"/>
</dbReference>
<dbReference type="FunFam" id="1.20.5.190:FF:000001">
    <property type="entry name" value="unconventional myosin-Va"/>
    <property type="match status" value="1"/>
</dbReference>
<evidence type="ECO:0000256" key="7">
    <source>
        <dbReference type="ARBA" id="ARBA00023175"/>
    </source>
</evidence>
<reference evidence="12 13" key="1">
    <citation type="journal article" date="2017" name="Genome Biol.">
        <title>New reference genome sequences of hot pepper reveal the massive evolution of plant disease-resistance genes by retroduplication.</title>
        <authorList>
            <person name="Kim S."/>
            <person name="Park J."/>
            <person name="Yeom S.I."/>
            <person name="Kim Y.M."/>
            <person name="Seo E."/>
            <person name="Kim K.T."/>
            <person name="Kim M.S."/>
            <person name="Lee J.M."/>
            <person name="Cheong K."/>
            <person name="Shin H.S."/>
            <person name="Kim S.B."/>
            <person name="Han K."/>
            <person name="Lee J."/>
            <person name="Park M."/>
            <person name="Lee H.A."/>
            <person name="Lee H.Y."/>
            <person name="Lee Y."/>
            <person name="Oh S."/>
            <person name="Lee J.H."/>
            <person name="Choi E."/>
            <person name="Choi E."/>
            <person name="Lee S.E."/>
            <person name="Jeon J."/>
            <person name="Kim H."/>
            <person name="Choi G."/>
            <person name="Song H."/>
            <person name="Lee J."/>
            <person name="Lee S.C."/>
            <person name="Kwon J.K."/>
            <person name="Lee H.Y."/>
            <person name="Koo N."/>
            <person name="Hong Y."/>
            <person name="Kim R.W."/>
            <person name="Kang W.H."/>
            <person name="Huh J.H."/>
            <person name="Kang B.C."/>
            <person name="Yang T.J."/>
            <person name="Lee Y.H."/>
            <person name="Bennetzen J.L."/>
            <person name="Choi D."/>
        </authorList>
    </citation>
    <scope>NUCLEOTIDE SEQUENCE [LARGE SCALE GENOMIC DNA]</scope>
    <source>
        <strain evidence="13">cv. PBC81</strain>
    </source>
</reference>